<reference evidence="1" key="1">
    <citation type="journal article" date="2015" name="Nature">
        <title>Complex archaea that bridge the gap between prokaryotes and eukaryotes.</title>
        <authorList>
            <person name="Spang A."/>
            <person name="Saw J.H."/>
            <person name="Jorgensen S.L."/>
            <person name="Zaremba-Niedzwiedzka K."/>
            <person name="Martijn J."/>
            <person name="Lind A.E."/>
            <person name="van Eijk R."/>
            <person name="Schleper C."/>
            <person name="Guy L."/>
            <person name="Ettema T.J."/>
        </authorList>
    </citation>
    <scope>NUCLEOTIDE SEQUENCE</scope>
</reference>
<gene>
    <name evidence="1" type="ORF">LCGC14_2084120</name>
</gene>
<name>A0A0F9HBQ7_9ZZZZ</name>
<proteinExistence type="predicted"/>
<protein>
    <submittedName>
        <fullName evidence="1">Uncharacterized protein</fullName>
    </submittedName>
</protein>
<dbReference type="AlphaFoldDB" id="A0A0F9HBQ7"/>
<evidence type="ECO:0000313" key="1">
    <source>
        <dbReference type="EMBL" id="KKL72517.1"/>
    </source>
</evidence>
<accession>A0A0F9HBQ7</accession>
<dbReference type="EMBL" id="LAZR01025249">
    <property type="protein sequence ID" value="KKL72517.1"/>
    <property type="molecule type" value="Genomic_DNA"/>
</dbReference>
<comment type="caution">
    <text evidence="1">The sequence shown here is derived from an EMBL/GenBank/DDBJ whole genome shotgun (WGS) entry which is preliminary data.</text>
</comment>
<organism evidence="1">
    <name type="scientific">marine sediment metagenome</name>
    <dbReference type="NCBI Taxonomy" id="412755"/>
    <lineage>
        <taxon>unclassified sequences</taxon>
        <taxon>metagenomes</taxon>
        <taxon>ecological metagenomes</taxon>
    </lineage>
</organism>
<sequence length="96" mass="11135">MADLPPDVYEKNGQLFRDVPRVSPDGEEWTKHRPVALTLREAKMRHWDYYHPQFGWVLEGYKLERDRPAEDILADGSQTVVATPERQEQLAETEGA</sequence>